<evidence type="ECO:0000256" key="10">
    <source>
        <dbReference type="ARBA" id="ARBA00023237"/>
    </source>
</evidence>
<gene>
    <name evidence="16" type="ORF">GCM10022414_04360</name>
</gene>
<evidence type="ECO:0000256" key="9">
    <source>
        <dbReference type="ARBA" id="ARBA00023136"/>
    </source>
</evidence>
<keyword evidence="16" id="KW-0675">Receptor</keyword>
<evidence type="ECO:0000313" key="16">
    <source>
        <dbReference type="EMBL" id="GAA4084721.1"/>
    </source>
</evidence>
<keyword evidence="5 11" id="KW-0812">Transmembrane</keyword>
<organism evidence="16 17">
    <name type="scientific">Zhongshania borealis</name>
    <dbReference type="NCBI Taxonomy" id="889488"/>
    <lineage>
        <taxon>Bacteria</taxon>
        <taxon>Pseudomonadati</taxon>
        <taxon>Pseudomonadota</taxon>
        <taxon>Gammaproteobacteria</taxon>
        <taxon>Cellvibrionales</taxon>
        <taxon>Spongiibacteraceae</taxon>
        <taxon>Zhongshania</taxon>
    </lineage>
</organism>
<dbReference type="InterPro" id="IPR036942">
    <property type="entry name" value="Beta-barrel_TonB_sf"/>
</dbReference>
<comment type="similarity">
    <text evidence="11 12">Belongs to the TonB-dependent receptor family.</text>
</comment>
<evidence type="ECO:0000256" key="4">
    <source>
        <dbReference type="ARBA" id="ARBA00022496"/>
    </source>
</evidence>
<keyword evidence="13" id="KW-0732">Signal</keyword>
<proteinExistence type="inferred from homology"/>
<evidence type="ECO:0000256" key="7">
    <source>
        <dbReference type="ARBA" id="ARBA00023065"/>
    </source>
</evidence>
<evidence type="ECO:0000259" key="15">
    <source>
        <dbReference type="Pfam" id="PF07715"/>
    </source>
</evidence>
<dbReference type="Pfam" id="PF00593">
    <property type="entry name" value="TonB_dep_Rec_b-barrel"/>
    <property type="match status" value="1"/>
</dbReference>
<protein>
    <submittedName>
        <fullName evidence="16">TonB-dependent receptor</fullName>
    </submittedName>
</protein>
<keyword evidence="10 11" id="KW-0998">Cell outer membrane</keyword>
<accession>A0ABP7WAE1</accession>
<feature type="signal peptide" evidence="13">
    <location>
        <begin position="1"/>
        <end position="27"/>
    </location>
</feature>
<dbReference type="InterPro" id="IPR012910">
    <property type="entry name" value="Plug_dom"/>
</dbReference>
<keyword evidence="3 11" id="KW-1134">Transmembrane beta strand</keyword>
<name>A0ABP7WAE1_9GAMM</name>
<dbReference type="EMBL" id="BAABDM010000001">
    <property type="protein sequence ID" value="GAA4084721.1"/>
    <property type="molecule type" value="Genomic_DNA"/>
</dbReference>
<keyword evidence="6" id="KW-0408">Iron</keyword>
<evidence type="ECO:0000256" key="12">
    <source>
        <dbReference type="RuleBase" id="RU003357"/>
    </source>
</evidence>
<keyword evidence="7" id="KW-0406">Ion transport</keyword>
<comment type="subcellular location">
    <subcellularLocation>
        <location evidence="1 11">Cell outer membrane</location>
        <topology evidence="1 11">Multi-pass membrane protein</topology>
    </subcellularLocation>
</comment>
<keyword evidence="4" id="KW-0410">Iron transport</keyword>
<dbReference type="InterPro" id="IPR039426">
    <property type="entry name" value="TonB-dep_rcpt-like"/>
</dbReference>
<keyword evidence="2 11" id="KW-0813">Transport</keyword>
<dbReference type="PANTHER" id="PTHR32552:SF81">
    <property type="entry name" value="TONB-DEPENDENT OUTER MEMBRANE RECEPTOR"/>
    <property type="match status" value="1"/>
</dbReference>
<evidence type="ECO:0000256" key="3">
    <source>
        <dbReference type="ARBA" id="ARBA00022452"/>
    </source>
</evidence>
<dbReference type="Proteomes" id="UP001500392">
    <property type="component" value="Unassembled WGS sequence"/>
</dbReference>
<dbReference type="Gene3D" id="2.170.130.10">
    <property type="entry name" value="TonB-dependent receptor, plug domain"/>
    <property type="match status" value="1"/>
</dbReference>
<keyword evidence="8 12" id="KW-0798">TonB box</keyword>
<keyword evidence="17" id="KW-1185">Reference proteome</keyword>
<comment type="caution">
    <text evidence="16">The sequence shown here is derived from an EMBL/GenBank/DDBJ whole genome shotgun (WGS) entry which is preliminary data.</text>
</comment>
<evidence type="ECO:0000256" key="2">
    <source>
        <dbReference type="ARBA" id="ARBA00022448"/>
    </source>
</evidence>
<feature type="domain" description="TonB-dependent receptor-like beta-barrel" evidence="14">
    <location>
        <begin position="296"/>
        <end position="802"/>
    </location>
</feature>
<evidence type="ECO:0000259" key="14">
    <source>
        <dbReference type="Pfam" id="PF00593"/>
    </source>
</evidence>
<sequence length="840" mass="92718">MNLLQIIIRSIAFLCLLIIFTTPAVTAATISVHKKLQKKKGADEIALFSKKRKPASASELISIDSTRISQELVEPTHDADFNNKYLPVFGVGNDNEIRPTSLRTRGLSQFANAIGLRSSNLIVVDGEVLPRQSMKNLSIADVVRVEAWRGPQGTSFGQNASAGVIQYETRRPEIGEFLARVSVQTSQYNDFETKLAVAMPLGERWAAHLNAQRRDVEGWIRNVFPGGEDVGAESAQGLRWQLLFDSDENYSFLFRMDYSEGASNCCGSVVDEVDFDFGPNPVVRIDDGVVSASSYNKIDPEPSFQDYGYLVTSKNTAASYQYFENTGFSAELNYTFGNGIPLNYLASYRDYEVHSNLASSPFKFPLERESRAGAEGVAVIQQELSLSSIGDKVLSWVVGVFFHGMSGSRSEITDACVSGAGASAHGVIEDGQLVGCVTRDSALAFIDDYELNGREDRSLLRADRNLSSAYFTSDFMNTAIYGQFGYQVTPRLSATFGLRALYEKGAASFASLWLRPPEDGTGLESFAEVSDMASEDWSLIRRDLLSAEFSDANSSFVYKSVLGYHFSDGVRAYVNYSTGYKGPSFHVTSNTNVDEVVAFPTRPEISTNFEMGLKTALFADRVLFDITYFDMAIEDYQVQAQLLAGDSNAAFGGYTNAEEVRSRGVEADMVYKFTDRVKLIGSYAQFDAAYESFVGVGLACPAGDLQNRCSVENGKHVFDQTGLPLANNSEEQLQMTINYKKELGCSGWNADVRSVWRYESEKTPNTSLLALNTAPNPAFSVWDLYLGLGNAKLRFNLFLKNLLDERFTTYKGVSSDGARVAYGYSRDYQRYLGGSASYIF</sequence>
<evidence type="ECO:0000256" key="5">
    <source>
        <dbReference type="ARBA" id="ARBA00022692"/>
    </source>
</evidence>
<dbReference type="Gene3D" id="2.40.170.20">
    <property type="entry name" value="TonB-dependent receptor, beta-barrel domain"/>
    <property type="match status" value="1"/>
</dbReference>
<dbReference type="InterPro" id="IPR037066">
    <property type="entry name" value="Plug_dom_sf"/>
</dbReference>
<reference evidence="17" key="1">
    <citation type="journal article" date="2019" name="Int. J. Syst. Evol. Microbiol.">
        <title>The Global Catalogue of Microorganisms (GCM) 10K type strain sequencing project: providing services to taxonomists for standard genome sequencing and annotation.</title>
        <authorList>
            <consortium name="The Broad Institute Genomics Platform"/>
            <consortium name="The Broad Institute Genome Sequencing Center for Infectious Disease"/>
            <person name="Wu L."/>
            <person name="Ma J."/>
        </authorList>
    </citation>
    <scope>NUCLEOTIDE SEQUENCE [LARGE SCALE GENOMIC DNA]</scope>
    <source>
        <strain evidence="17">JCM 17304</strain>
    </source>
</reference>
<evidence type="ECO:0000256" key="8">
    <source>
        <dbReference type="ARBA" id="ARBA00023077"/>
    </source>
</evidence>
<dbReference type="SUPFAM" id="SSF56935">
    <property type="entry name" value="Porins"/>
    <property type="match status" value="1"/>
</dbReference>
<evidence type="ECO:0000256" key="13">
    <source>
        <dbReference type="SAM" id="SignalP"/>
    </source>
</evidence>
<dbReference type="PROSITE" id="PS52016">
    <property type="entry name" value="TONB_DEPENDENT_REC_3"/>
    <property type="match status" value="1"/>
</dbReference>
<feature type="chain" id="PRO_5047084389" evidence="13">
    <location>
        <begin position="28"/>
        <end position="840"/>
    </location>
</feature>
<evidence type="ECO:0000313" key="17">
    <source>
        <dbReference type="Proteomes" id="UP001500392"/>
    </source>
</evidence>
<evidence type="ECO:0000256" key="1">
    <source>
        <dbReference type="ARBA" id="ARBA00004571"/>
    </source>
</evidence>
<feature type="domain" description="TonB-dependent receptor plug" evidence="15">
    <location>
        <begin position="89"/>
        <end position="164"/>
    </location>
</feature>
<dbReference type="RefSeq" id="WP_344932124.1">
    <property type="nucleotide sequence ID" value="NZ_BAABDM010000001.1"/>
</dbReference>
<dbReference type="Pfam" id="PF07715">
    <property type="entry name" value="Plug"/>
    <property type="match status" value="1"/>
</dbReference>
<evidence type="ECO:0000256" key="6">
    <source>
        <dbReference type="ARBA" id="ARBA00023004"/>
    </source>
</evidence>
<dbReference type="InterPro" id="IPR000531">
    <property type="entry name" value="Beta-barrel_TonB"/>
</dbReference>
<keyword evidence="9 11" id="KW-0472">Membrane</keyword>
<dbReference type="PANTHER" id="PTHR32552">
    <property type="entry name" value="FERRICHROME IRON RECEPTOR-RELATED"/>
    <property type="match status" value="1"/>
</dbReference>
<evidence type="ECO:0000256" key="11">
    <source>
        <dbReference type="PROSITE-ProRule" id="PRU01360"/>
    </source>
</evidence>